<keyword evidence="8 9" id="KW-0456">Lyase</keyword>
<sequence length="285" mass="31091">MLRAFGAVGMVWPKTERLTIVEHSMSDQQSARNGRGVLGMPAGSSRAVSPRKVGSLYQTSTISALADGVYVGEATYGDLHRHGDFGLGTFNNLDGEMVGLDGVFYQLRSDGSVRIVQDDWNTPFAAVTFFEASTSVQLQSTSKAEVFDRLMQSIEVNLFTAIRIDGRFKRVVTRTVHEQRPPFPKFPDAASKEKKSMLADVEGTLAGYRTPIYAGNLNVPGFHLHFLSADRAVGGHVLDFEIDEAIAKLCPLHSLHVDFPRSGAFLKANLDSPDLARDISAAENS</sequence>
<evidence type="ECO:0000256" key="2">
    <source>
        <dbReference type="ARBA" id="ARBA00005170"/>
    </source>
</evidence>
<dbReference type="InterPro" id="IPR005128">
    <property type="entry name" value="Acetolactate_a_deCO2ase"/>
</dbReference>
<organism evidence="10 11">
    <name type="scientific">Rhizobium grahamii</name>
    <dbReference type="NCBI Taxonomy" id="1120045"/>
    <lineage>
        <taxon>Bacteria</taxon>
        <taxon>Pseudomonadati</taxon>
        <taxon>Pseudomonadota</taxon>
        <taxon>Alphaproteobacteria</taxon>
        <taxon>Hyphomicrobiales</taxon>
        <taxon>Rhizobiaceae</taxon>
        <taxon>Rhizobium/Agrobacterium group</taxon>
        <taxon>Rhizobium</taxon>
    </lineage>
</organism>
<dbReference type="PANTHER" id="PTHR35524:SF1">
    <property type="entry name" value="ALPHA-ACETOLACTATE DECARBOXYLASE"/>
    <property type="match status" value="1"/>
</dbReference>
<dbReference type="Pfam" id="PF03306">
    <property type="entry name" value="AAL_decarboxy"/>
    <property type="match status" value="1"/>
</dbReference>
<comment type="catalytic activity">
    <reaction evidence="1 9">
        <text>(2S)-2-acetolactate + H(+) = (R)-acetoin + CO2</text>
        <dbReference type="Rhea" id="RHEA:21580"/>
        <dbReference type="ChEBI" id="CHEBI:15378"/>
        <dbReference type="ChEBI" id="CHEBI:15686"/>
        <dbReference type="ChEBI" id="CHEBI:16526"/>
        <dbReference type="ChEBI" id="CHEBI:58476"/>
        <dbReference type="EC" id="4.1.1.5"/>
    </reaction>
</comment>
<evidence type="ECO:0000256" key="9">
    <source>
        <dbReference type="PIRNR" id="PIRNR001332"/>
    </source>
</evidence>
<dbReference type="PIRSF" id="PIRSF001332">
    <property type="entry name" value="Acetolac_decarb"/>
    <property type="match status" value="1"/>
</dbReference>
<dbReference type="EMBL" id="CP043499">
    <property type="protein sequence ID" value="QFY63627.1"/>
    <property type="molecule type" value="Genomic_DNA"/>
</dbReference>
<evidence type="ECO:0000256" key="3">
    <source>
        <dbReference type="ARBA" id="ARBA00007106"/>
    </source>
</evidence>
<keyword evidence="11" id="KW-1185">Reference proteome</keyword>
<evidence type="ECO:0000256" key="4">
    <source>
        <dbReference type="ARBA" id="ARBA00013204"/>
    </source>
</evidence>
<comment type="similarity">
    <text evidence="3 9">Belongs to the alpha-acetolactate decarboxylase family.</text>
</comment>
<keyword evidence="10" id="KW-0614">Plasmid</keyword>
<dbReference type="OrthoDB" id="8612680at2"/>
<protein>
    <recommendedName>
        <fullName evidence="5 9">Alpha-acetolactate decarboxylase</fullName>
        <ecNumber evidence="4 9">4.1.1.5</ecNumber>
    </recommendedName>
</protein>
<dbReference type="KEGG" id="rgr:FZ934_25675"/>
<dbReference type="PANTHER" id="PTHR35524">
    <property type="entry name" value="ALPHA-ACETOLACTATE DECARBOXYLASE"/>
    <property type="match status" value="1"/>
</dbReference>
<dbReference type="CDD" id="cd17299">
    <property type="entry name" value="acetolactate_decarboxylase"/>
    <property type="match status" value="1"/>
</dbReference>
<evidence type="ECO:0000256" key="8">
    <source>
        <dbReference type="ARBA" id="ARBA00023239"/>
    </source>
</evidence>
<dbReference type="Gene3D" id="3.30.1330.80">
    <property type="entry name" value="Hypothetical protein, similar to alpha- acetolactate decarboxylase, domain 2"/>
    <property type="match status" value="2"/>
</dbReference>
<dbReference type="GO" id="GO:0047605">
    <property type="term" value="F:acetolactate decarboxylase activity"/>
    <property type="evidence" value="ECO:0007669"/>
    <property type="project" value="UniProtKB-UniRule"/>
</dbReference>
<keyword evidence="7 9" id="KW-0005">Acetoin biosynthesis</keyword>
<gene>
    <name evidence="10" type="primary">budA</name>
    <name evidence="10" type="ORF">FZ934_25675</name>
</gene>
<keyword evidence="6 9" id="KW-0210">Decarboxylase</keyword>
<evidence type="ECO:0000313" key="10">
    <source>
        <dbReference type="EMBL" id="QFY63627.1"/>
    </source>
</evidence>
<comment type="pathway">
    <text evidence="2 9">Polyol metabolism; (R,R)-butane-2,3-diol biosynthesis; (R,R)-butane-2,3-diol from pyruvate: step 2/3.</text>
</comment>
<dbReference type="AlphaFoldDB" id="A0A5Q0CH91"/>
<dbReference type="GO" id="GO:0045151">
    <property type="term" value="P:acetoin biosynthetic process"/>
    <property type="evidence" value="ECO:0007669"/>
    <property type="project" value="UniProtKB-UniRule"/>
</dbReference>
<geneLocation type="plasmid" evidence="10 11">
    <name>unnamed</name>
</geneLocation>
<dbReference type="EC" id="4.1.1.5" evidence="4 9"/>
<evidence type="ECO:0000313" key="11">
    <source>
        <dbReference type="Proteomes" id="UP000326881"/>
    </source>
</evidence>
<proteinExistence type="inferred from homology"/>
<dbReference type="SUPFAM" id="SSF117856">
    <property type="entry name" value="AF0104/ALDC/Ptd012-like"/>
    <property type="match status" value="1"/>
</dbReference>
<evidence type="ECO:0000256" key="5">
    <source>
        <dbReference type="ARBA" id="ARBA00020164"/>
    </source>
</evidence>
<evidence type="ECO:0000256" key="6">
    <source>
        <dbReference type="ARBA" id="ARBA00022793"/>
    </source>
</evidence>
<dbReference type="Proteomes" id="UP000326881">
    <property type="component" value="Plasmid unnamed"/>
</dbReference>
<dbReference type="UniPathway" id="UPA00626">
    <property type="reaction ID" value="UER00678"/>
</dbReference>
<evidence type="ECO:0000256" key="1">
    <source>
        <dbReference type="ARBA" id="ARBA00001784"/>
    </source>
</evidence>
<accession>A0A5Q0CH91</accession>
<reference evidence="10 11" key="1">
    <citation type="submission" date="2019-08" db="EMBL/GenBank/DDBJ databases">
        <title>Prosopis cineraria nodule microbiome.</title>
        <authorList>
            <person name="Ali R."/>
            <person name="Chaluvadi S.R."/>
            <person name="Wang X."/>
        </authorList>
    </citation>
    <scope>NUCLEOTIDE SEQUENCE [LARGE SCALE GENOMIC DNA]</scope>
    <source>
        <strain evidence="10 11">BG7</strain>
        <plasmid evidence="10 11">unnamed</plasmid>
    </source>
</reference>
<dbReference type="NCBIfam" id="TIGR01252">
    <property type="entry name" value="acetolac_decarb"/>
    <property type="match status" value="1"/>
</dbReference>
<name>A0A5Q0CH91_9HYPH</name>
<evidence type="ECO:0000256" key="7">
    <source>
        <dbReference type="ARBA" id="ARBA00023061"/>
    </source>
</evidence>